<dbReference type="PANTHER" id="PTHR42924">
    <property type="entry name" value="EXONUCLEASE"/>
    <property type="match status" value="1"/>
</dbReference>
<evidence type="ECO:0000313" key="1">
    <source>
        <dbReference type="EMBL" id="QIJ71469.1"/>
    </source>
</evidence>
<dbReference type="InterPro" id="IPR016195">
    <property type="entry name" value="Pol/histidinol_Pase-like"/>
</dbReference>
<dbReference type="InterPro" id="IPR052018">
    <property type="entry name" value="PHP_domain"/>
</dbReference>
<accession>A0A6G7PUW5</accession>
<dbReference type="KEGG" id="tav:G4V39_03890"/>
<dbReference type="InterPro" id="IPR003141">
    <property type="entry name" value="Pol/His_phosphatase_N"/>
</dbReference>
<dbReference type="Gene3D" id="3.20.20.140">
    <property type="entry name" value="Metal-dependent hydrolases"/>
    <property type="match status" value="1"/>
</dbReference>
<dbReference type="AlphaFoldDB" id="A0A6G7PUW5"/>
<protein>
    <submittedName>
        <fullName evidence="1">PHP domain-containing protein</fullName>
    </submittedName>
</protein>
<name>A0A6G7PUW5_9BACT</name>
<dbReference type="GO" id="GO:0004534">
    <property type="term" value="F:5'-3' RNA exonuclease activity"/>
    <property type="evidence" value="ECO:0007669"/>
    <property type="project" value="TreeGrafter"/>
</dbReference>
<proteinExistence type="predicted"/>
<evidence type="ECO:0000313" key="2">
    <source>
        <dbReference type="Proteomes" id="UP000502179"/>
    </source>
</evidence>
<keyword evidence="2" id="KW-1185">Reference proteome</keyword>
<dbReference type="GO" id="GO:0035312">
    <property type="term" value="F:5'-3' DNA exonuclease activity"/>
    <property type="evidence" value="ECO:0007669"/>
    <property type="project" value="TreeGrafter"/>
</dbReference>
<dbReference type="EMBL" id="CP048877">
    <property type="protein sequence ID" value="QIJ71469.1"/>
    <property type="molecule type" value="Genomic_DNA"/>
</dbReference>
<dbReference type="InterPro" id="IPR004013">
    <property type="entry name" value="PHP_dom"/>
</dbReference>
<organism evidence="1 2">
    <name type="scientific">Thermosulfuriphilus ammonigenes</name>
    <dbReference type="NCBI Taxonomy" id="1936021"/>
    <lineage>
        <taxon>Bacteria</taxon>
        <taxon>Pseudomonadati</taxon>
        <taxon>Thermodesulfobacteriota</taxon>
        <taxon>Thermodesulfobacteria</taxon>
        <taxon>Thermodesulfobacteriales</taxon>
        <taxon>Thermodesulfobacteriaceae</taxon>
        <taxon>Thermosulfuriphilus</taxon>
    </lineage>
</organism>
<dbReference type="RefSeq" id="WP_166031689.1">
    <property type="nucleotide sequence ID" value="NZ_CP048877.1"/>
</dbReference>
<dbReference type="PANTHER" id="PTHR42924:SF3">
    <property type="entry name" value="POLYMERASE_HISTIDINOL PHOSPHATASE N-TERMINAL DOMAIN-CONTAINING PROTEIN"/>
    <property type="match status" value="1"/>
</dbReference>
<dbReference type="Gene3D" id="1.10.150.650">
    <property type="match status" value="1"/>
</dbReference>
<dbReference type="SMART" id="SM00481">
    <property type="entry name" value="POLIIIAc"/>
    <property type="match status" value="1"/>
</dbReference>
<gene>
    <name evidence="1" type="ORF">G4V39_03890</name>
</gene>
<dbReference type="CDD" id="cd07438">
    <property type="entry name" value="PHP_HisPPase_AMP"/>
    <property type="match status" value="1"/>
</dbReference>
<sequence>MPSKIVDLHTHSTASDGTLSPEELISMAQKVELAAVALTDHDTIGGLAEAEVAARALGVEFIPGVELSALYEGGTFHILGYFIDYQSSYLRERLEYLQRARAERNPKIIRKLQELGIDITMEEVEAIAGGQIGRPHIARLLVEKRVCANIHEAFERFLKTGAAAYVPKERLSAPEAIDLIHKARGLAVLAHPVTLNISRPEALKAFVANLVAQGLDGIESYYSDHDEAFTALCHQIAKDLSLVETGGTDFHGANKPHIKLAFGRGNLRVPYRTVEDLRRLWKKRYNNKTKDR</sequence>
<reference evidence="1 2" key="1">
    <citation type="submission" date="2020-02" db="EMBL/GenBank/DDBJ databases">
        <title>Genome analysis of Thermosulfuriphilus ammonigenes ST65T, an anaerobic thermophilic chemolithoautotrophic bacterium isolated from a deep-sea hydrothermal vent.</title>
        <authorList>
            <person name="Slobodkina G."/>
            <person name="Allioux M."/>
            <person name="Merkel A."/>
            <person name="Alain K."/>
            <person name="Jebbar M."/>
            <person name="Slobodkin A."/>
        </authorList>
    </citation>
    <scope>NUCLEOTIDE SEQUENCE [LARGE SCALE GENOMIC DNA]</scope>
    <source>
        <strain evidence="1 2">ST65</strain>
    </source>
</reference>
<dbReference type="Proteomes" id="UP000502179">
    <property type="component" value="Chromosome"/>
</dbReference>
<dbReference type="SUPFAM" id="SSF89550">
    <property type="entry name" value="PHP domain-like"/>
    <property type="match status" value="1"/>
</dbReference>
<dbReference type="Pfam" id="PF02811">
    <property type="entry name" value="PHP"/>
    <property type="match status" value="1"/>
</dbReference>